<evidence type="ECO:0000313" key="3">
    <source>
        <dbReference type="EMBL" id="KAK4068447.1"/>
    </source>
</evidence>
<sequence>MDSEDSDFYGDDEVASHLLQRVADFDVDDWAQQQREHPGRPQRHTNFIDETSHLHNPYAGIQYAWQLTETIGDFLTRLPPATTDQTPDTPWIFICNPYIPRVHKHESQSQFSKGNEDEAPEEEGSKTAIVAQGGLERLHLVTKFIEGMQRSGKAKSTVEKEIRKEQKQAIDDILKLAHLAKVRTGKWLLFCPASEVNEMWEIVAKATANNELGIAAKVAPRSPLEDPRKDRILCIYTSDFSDKADVGRVLQKMRELKLVEARGRPIYYKPGKFSAATCPMLKTNITNRCIHIYRHFARQCVGAAGIYL</sequence>
<comment type="similarity">
    <text evidence="1">Belongs to the UPF0696 family.</text>
</comment>
<dbReference type="EMBL" id="JAWRVG010000032">
    <property type="protein sequence ID" value="KAK4068447.1"/>
    <property type="molecule type" value="Genomic_DNA"/>
</dbReference>
<feature type="region of interest" description="Disordered" evidence="2">
    <location>
        <begin position="105"/>
        <end position="125"/>
    </location>
</feature>
<dbReference type="AlphaFoldDB" id="A0AAE1IA14"/>
<dbReference type="PANTHER" id="PTHR31977">
    <property type="entry name" value="UPF0696 PROTEIN C11ORF68"/>
    <property type="match status" value="1"/>
</dbReference>
<protein>
    <recommendedName>
        <fullName evidence="5">DUF1917-domain-containing protein</fullName>
    </recommendedName>
</protein>
<evidence type="ECO:0000256" key="2">
    <source>
        <dbReference type="SAM" id="MobiDB-lite"/>
    </source>
</evidence>
<dbReference type="InterPro" id="IPR015034">
    <property type="entry name" value="Bles03"/>
</dbReference>
<reference evidence="3" key="1">
    <citation type="submission" date="2023-11" db="EMBL/GenBank/DDBJ databases">
        <title>The genome sequences of three competitors of mushroom-forming fungi.</title>
        <authorList>
            <person name="Beijen E."/>
            <person name="Ohm R.A."/>
        </authorList>
    </citation>
    <scope>NUCLEOTIDE SEQUENCE</scope>
    <source>
        <strain evidence="3">CBS 100526</strain>
    </source>
</reference>
<dbReference type="GeneID" id="87922020"/>
<name>A0AAE1IA14_9HYPO</name>
<dbReference type="Pfam" id="PF08939">
    <property type="entry name" value="Bles03"/>
    <property type="match status" value="1"/>
</dbReference>
<dbReference type="SUPFAM" id="SSF55418">
    <property type="entry name" value="eIF4e-like"/>
    <property type="match status" value="1"/>
</dbReference>
<dbReference type="Gene3D" id="3.30.760.10">
    <property type="entry name" value="RNA Cap, Translation Initiation Factor Eif4e"/>
    <property type="match status" value="1"/>
</dbReference>
<dbReference type="Proteomes" id="UP001273209">
    <property type="component" value="Unassembled WGS sequence"/>
</dbReference>
<organism evidence="3 4">
    <name type="scientific">Trichoderma aggressivum f. europaeum</name>
    <dbReference type="NCBI Taxonomy" id="173218"/>
    <lineage>
        <taxon>Eukaryota</taxon>
        <taxon>Fungi</taxon>
        <taxon>Dikarya</taxon>
        <taxon>Ascomycota</taxon>
        <taxon>Pezizomycotina</taxon>
        <taxon>Sordariomycetes</taxon>
        <taxon>Hypocreomycetidae</taxon>
        <taxon>Hypocreales</taxon>
        <taxon>Hypocreaceae</taxon>
        <taxon>Trichoderma</taxon>
    </lineage>
</organism>
<comment type="caution">
    <text evidence="3">The sequence shown here is derived from an EMBL/GenBank/DDBJ whole genome shotgun (WGS) entry which is preliminary data.</text>
</comment>
<evidence type="ECO:0000256" key="1">
    <source>
        <dbReference type="ARBA" id="ARBA00010568"/>
    </source>
</evidence>
<proteinExistence type="inferred from homology"/>
<evidence type="ECO:0008006" key="5">
    <source>
        <dbReference type="Google" id="ProtNLM"/>
    </source>
</evidence>
<dbReference type="InterPro" id="IPR023398">
    <property type="entry name" value="TIF_eIF4e-like"/>
</dbReference>
<dbReference type="RefSeq" id="XP_062753704.1">
    <property type="nucleotide sequence ID" value="XM_062902115.1"/>
</dbReference>
<evidence type="ECO:0000313" key="4">
    <source>
        <dbReference type="Proteomes" id="UP001273209"/>
    </source>
</evidence>
<gene>
    <name evidence="3" type="ORF">Triagg1_7386</name>
</gene>
<dbReference type="PANTHER" id="PTHR31977:SF1">
    <property type="entry name" value="UPF0696 PROTEIN C11ORF68"/>
    <property type="match status" value="1"/>
</dbReference>
<accession>A0AAE1IA14</accession>
<keyword evidence="4" id="KW-1185">Reference proteome</keyword>